<evidence type="ECO:0000256" key="3">
    <source>
        <dbReference type="ARBA" id="ARBA00023015"/>
    </source>
</evidence>
<feature type="region of interest" description="Disordered" evidence="7">
    <location>
        <begin position="57"/>
        <end position="84"/>
    </location>
</feature>
<dbReference type="PANTHER" id="PTHR31072">
    <property type="entry name" value="TRANSCRIPTION FACTOR TCP4-RELATED"/>
    <property type="match status" value="1"/>
</dbReference>
<feature type="domain" description="TCP" evidence="8">
    <location>
        <begin position="70"/>
        <end position="128"/>
    </location>
</feature>
<keyword evidence="2" id="KW-0217">Developmental protein</keyword>
<dbReference type="InterPro" id="IPR005333">
    <property type="entry name" value="Transcription_factor_TCP"/>
</dbReference>
<dbReference type="InterPro" id="IPR017888">
    <property type="entry name" value="CYC/TB1_R_domain"/>
</dbReference>
<sequence length="373" mass="41295">MIPHGSSPSTSVLDVNVNEILLHHHDIFSGHYLAAAVCPPADSAAAALFNQDIGEHSGTIQNSTCPRTPKRDRHSKIDTAQGPRDRRVRLSIGVARKFFDLQEMLGFDKPSKTLDWLLTKSKSSIKDLVHTKQQSNNPSTGGVVSSPSDECDAENDEYGLETEKDSKGKSVITSSNNNKLHCKGAGSKDPAKESRVKARARARERTREKMCIKQLNETRNATSYCDLMNNNPLNNNNNNNSSTNIPIQYMNNQLEFCRISGSNNGKLCGAREQMMVHYPTSTNYQESAGAGDLIQESIVIKRKVKNNNNNNNHHHPPSILGFQPNLILSSSNYGVPFSGYNYNNATDQNWDVGGFNSSENLSAILDHHKFNNR</sequence>
<keyword evidence="4" id="KW-0238">DNA-binding</keyword>
<feature type="compositionally biased region" description="Basic and acidic residues" evidence="7">
    <location>
        <begin position="189"/>
        <end position="206"/>
    </location>
</feature>
<evidence type="ECO:0000256" key="7">
    <source>
        <dbReference type="SAM" id="MobiDB-lite"/>
    </source>
</evidence>
<dbReference type="STRING" id="4155.A0A022RKF7"/>
<dbReference type="GO" id="GO:0043565">
    <property type="term" value="F:sequence-specific DNA binding"/>
    <property type="evidence" value="ECO:0000318"/>
    <property type="project" value="GO_Central"/>
</dbReference>
<evidence type="ECO:0000259" key="9">
    <source>
        <dbReference type="PROSITE" id="PS51370"/>
    </source>
</evidence>
<dbReference type="EMBL" id="KI630445">
    <property type="protein sequence ID" value="EYU39375.1"/>
    <property type="molecule type" value="Genomic_DNA"/>
</dbReference>
<dbReference type="Proteomes" id="UP000030748">
    <property type="component" value="Unassembled WGS sequence"/>
</dbReference>
<evidence type="ECO:0008006" key="12">
    <source>
        <dbReference type="Google" id="ProtNLM"/>
    </source>
</evidence>
<evidence type="ECO:0000256" key="2">
    <source>
        <dbReference type="ARBA" id="ARBA00022473"/>
    </source>
</evidence>
<evidence type="ECO:0000313" key="11">
    <source>
        <dbReference type="Proteomes" id="UP000030748"/>
    </source>
</evidence>
<dbReference type="GO" id="GO:0003700">
    <property type="term" value="F:DNA-binding transcription factor activity"/>
    <property type="evidence" value="ECO:0000318"/>
    <property type="project" value="GO_Central"/>
</dbReference>
<dbReference type="PANTHER" id="PTHR31072:SF224">
    <property type="entry name" value="TRANSCRIPTION FACTOR TCP1"/>
    <property type="match status" value="1"/>
</dbReference>
<evidence type="ECO:0000256" key="6">
    <source>
        <dbReference type="ARBA" id="ARBA00023242"/>
    </source>
</evidence>
<keyword evidence="3" id="KW-0805">Transcription regulation</keyword>
<evidence type="ECO:0000259" key="8">
    <source>
        <dbReference type="PROSITE" id="PS51369"/>
    </source>
</evidence>
<dbReference type="PROSITE" id="PS51369">
    <property type="entry name" value="TCP"/>
    <property type="match status" value="1"/>
</dbReference>
<keyword evidence="11" id="KW-1185">Reference proteome</keyword>
<keyword evidence="5" id="KW-0804">Transcription</keyword>
<dbReference type="GO" id="GO:2000032">
    <property type="term" value="P:regulation of secondary shoot formation"/>
    <property type="evidence" value="ECO:0000318"/>
    <property type="project" value="GO_Central"/>
</dbReference>
<evidence type="ECO:0000313" key="10">
    <source>
        <dbReference type="EMBL" id="EYU39375.1"/>
    </source>
</evidence>
<feature type="compositionally biased region" description="Acidic residues" evidence="7">
    <location>
        <begin position="149"/>
        <end position="160"/>
    </location>
</feature>
<evidence type="ECO:0000256" key="5">
    <source>
        <dbReference type="ARBA" id="ARBA00023163"/>
    </source>
</evidence>
<gene>
    <name evidence="10" type="ORF">MIMGU_mgv1a017886mg</name>
</gene>
<protein>
    <recommendedName>
        <fullName evidence="12">TCP domain-containing protein</fullName>
    </recommendedName>
</protein>
<feature type="domain" description="R" evidence="9">
    <location>
        <begin position="192"/>
        <end position="209"/>
    </location>
</feature>
<comment type="subcellular location">
    <subcellularLocation>
        <location evidence="1">Nucleus</location>
    </subcellularLocation>
</comment>
<dbReference type="Pfam" id="PF03634">
    <property type="entry name" value="TCP"/>
    <property type="match status" value="1"/>
</dbReference>
<dbReference type="InterPro" id="IPR017887">
    <property type="entry name" value="TF_TCP_subgr"/>
</dbReference>
<evidence type="ECO:0000256" key="1">
    <source>
        <dbReference type="ARBA" id="ARBA00004123"/>
    </source>
</evidence>
<evidence type="ECO:0000256" key="4">
    <source>
        <dbReference type="ARBA" id="ARBA00023125"/>
    </source>
</evidence>
<dbReference type="GO" id="GO:0005634">
    <property type="term" value="C:nucleus"/>
    <property type="evidence" value="ECO:0000318"/>
    <property type="project" value="GO_Central"/>
</dbReference>
<organism evidence="10 11">
    <name type="scientific">Erythranthe guttata</name>
    <name type="common">Yellow monkey flower</name>
    <name type="synonym">Mimulus guttatus</name>
    <dbReference type="NCBI Taxonomy" id="4155"/>
    <lineage>
        <taxon>Eukaryota</taxon>
        <taxon>Viridiplantae</taxon>
        <taxon>Streptophyta</taxon>
        <taxon>Embryophyta</taxon>
        <taxon>Tracheophyta</taxon>
        <taxon>Spermatophyta</taxon>
        <taxon>Magnoliopsida</taxon>
        <taxon>eudicotyledons</taxon>
        <taxon>Gunneridae</taxon>
        <taxon>Pentapetalae</taxon>
        <taxon>asterids</taxon>
        <taxon>lamiids</taxon>
        <taxon>Lamiales</taxon>
        <taxon>Phrymaceae</taxon>
        <taxon>Erythranthe</taxon>
    </lineage>
</organism>
<feature type="region of interest" description="Disordered" evidence="7">
    <location>
        <begin position="129"/>
        <end position="206"/>
    </location>
</feature>
<dbReference type="PROSITE" id="PS51370">
    <property type="entry name" value="R"/>
    <property type="match status" value="1"/>
</dbReference>
<proteinExistence type="predicted"/>
<feature type="compositionally biased region" description="Polar residues" evidence="7">
    <location>
        <begin position="131"/>
        <end position="148"/>
    </location>
</feature>
<name>A0A022RKF7_ERYGU</name>
<dbReference type="AlphaFoldDB" id="A0A022RKF7"/>
<keyword evidence="6" id="KW-0539">Nucleus</keyword>
<reference evidence="10 11" key="1">
    <citation type="journal article" date="2013" name="Proc. Natl. Acad. Sci. U.S.A.">
        <title>Fine-scale variation in meiotic recombination in Mimulus inferred from population shotgun sequencing.</title>
        <authorList>
            <person name="Hellsten U."/>
            <person name="Wright K.M."/>
            <person name="Jenkins J."/>
            <person name="Shu S."/>
            <person name="Yuan Y."/>
            <person name="Wessler S.R."/>
            <person name="Schmutz J."/>
            <person name="Willis J.H."/>
            <person name="Rokhsar D.S."/>
        </authorList>
    </citation>
    <scope>NUCLEOTIDE SEQUENCE [LARGE SCALE GENOMIC DNA]</scope>
    <source>
        <strain evidence="11">cv. DUN x IM62</strain>
    </source>
</reference>
<dbReference type="eggNOG" id="ENOG502QUQ6">
    <property type="taxonomic scope" value="Eukaryota"/>
</dbReference>
<accession>A0A022RKF7</accession>